<name>A0A218MM10_9VIRU</name>
<organism evidence="2">
    <name type="scientific">uncultured virus</name>
    <dbReference type="NCBI Taxonomy" id="340016"/>
    <lineage>
        <taxon>Viruses</taxon>
        <taxon>environmental samples</taxon>
    </lineage>
</organism>
<reference evidence="2" key="1">
    <citation type="submission" date="2016-10" db="EMBL/GenBank/DDBJ databases">
        <authorList>
            <person name="Varghese N."/>
        </authorList>
    </citation>
    <scope>NUCLEOTIDE SEQUENCE</scope>
</reference>
<reference evidence="2" key="2">
    <citation type="journal article" date="2017" name="Nat. Commun.">
        <title>Single-virus genomics reveals hidden cosmopolitan and abundant viruses.</title>
        <authorList>
            <person name="Martinez-Hernandez F."/>
            <person name="Fornas O."/>
            <person name="Lluesma Gomez M."/>
            <person name="Bolduc B."/>
            <person name="de la Cruz Pena M.J."/>
            <person name="Martinez J.M."/>
            <person name="Anton J."/>
            <person name="Gasol J.M."/>
            <person name="Rosselli R."/>
            <person name="Rodriguez-Valera F."/>
            <person name="Sullivan M.B."/>
            <person name="Acinas S.G."/>
            <person name="Martinez-Garcia M."/>
        </authorList>
    </citation>
    <scope>NUCLEOTIDE SEQUENCE</scope>
</reference>
<accession>A0A218MM10</accession>
<evidence type="ECO:0000313" key="2">
    <source>
        <dbReference type="EMBL" id="ASF00305.1"/>
    </source>
</evidence>
<keyword evidence="1" id="KW-0472">Membrane</keyword>
<feature type="transmembrane region" description="Helical" evidence="1">
    <location>
        <begin position="6"/>
        <end position="28"/>
    </location>
</feature>
<keyword evidence="1" id="KW-0812">Transmembrane</keyword>
<dbReference type="EMBL" id="KY052827">
    <property type="protein sequence ID" value="ASF00305.1"/>
    <property type="molecule type" value="Genomic_DNA"/>
</dbReference>
<proteinExistence type="predicted"/>
<sequence length="97" mass="10574">MEVFDLIGQVGAPIAAALFMGGFIFLIIRKIMADVVGDTEEVRGISKMLITRIKVMNNDMIKIDMSVSSALGLTPDLDKIARAENFVESGSIDARRD</sequence>
<keyword evidence="1" id="KW-1133">Transmembrane helix</keyword>
<evidence type="ECO:0000256" key="1">
    <source>
        <dbReference type="SAM" id="Phobius"/>
    </source>
</evidence>
<protein>
    <submittedName>
        <fullName evidence="2">Uncharacterized protein</fullName>
    </submittedName>
</protein>